<evidence type="ECO:0000313" key="1">
    <source>
        <dbReference type="EMBL" id="KAH8017283.1"/>
    </source>
</evidence>
<gene>
    <name evidence="1" type="ORF">K3G42_028088</name>
</gene>
<accession>A0ACB8GC62</accession>
<protein>
    <submittedName>
        <fullName evidence="1">Uncharacterized protein</fullName>
    </submittedName>
</protein>
<sequence>MEILHWQNLGLIALQNKGTRPLSDMSSTCPKSQLGVMGNYQAQIAAVLYQLAVLIPAHTYPCVEPIDECFGNIPCAMKHSFDLRHSTSREILEGIGSLASASAVSTLARKNRLHLQMSLALYQSPVPAAQVQSSVLPSFHP</sequence>
<name>A0ACB8GC62_9SAUR</name>
<keyword evidence="2" id="KW-1185">Reference proteome</keyword>
<reference evidence="1" key="1">
    <citation type="submission" date="2021-08" db="EMBL/GenBank/DDBJ databases">
        <title>The first chromosome-level gecko genome reveals the dynamic sex chromosomes of Neotropical dwarf geckos (Sphaerodactylidae: Sphaerodactylus).</title>
        <authorList>
            <person name="Pinto B.J."/>
            <person name="Keating S.E."/>
            <person name="Gamble T."/>
        </authorList>
    </citation>
    <scope>NUCLEOTIDE SEQUENCE</scope>
    <source>
        <strain evidence="1">TG3544</strain>
    </source>
</reference>
<evidence type="ECO:0000313" key="2">
    <source>
        <dbReference type="Proteomes" id="UP000827872"/>
    </source>
</evidence>
<comment type="caution">
    <text evidence="1">The sequence shown here is derived from an EMBL/GenBank/DDBJ whole genome shotgun (WGS) entry which is preliminary data.</text>
</comment>
<dbReference type="EMBL" id="CM037614">
    <property type="protein sequence ID" value="KAH8017283.1"/>
    <property type="molecule type" value="Genomic_DNA"/>
</dbReference>
<dbReference type="Proteomes" id="UP000827872">
    <property type="component" value="Linkage Group LG01"/>
</dbReference>
<proteinExistence type="predicted"/>
<organism evidence="1 2">
    <name type="scientific">Sphaerodactylus townsendi</name>
    <dbReference type="NCBI Taxonomy" id="933632"/>
    <lineage>
        <taxon>Eukaryota</taxon>
        <taxon>Metazoa</taxon>
        <taxon>Chordata</taxon>
        <taxon>Craniata</taxon>
        <taxon>Vertebrata</taxon>
        <taxon>Euteleostomi</taxon>
        <taxon>Lepidosauria</taxon>
        <taxon>Squamata</taxon>
        <taxon>Bifurcata</taxon>
        <taxon>Gekkota</taxon>
        <taxon>Sphaerodactylidae</taxon>
        <taxon>Sphaerodactylus</taxon>
    </lineage>
</organism>